<comment type="similarity">
    <text evidence="3 9">Belongs to the inositol monophosphatase superfamily.</text>
</comment>
<keyword evidence="6" id="KW-0805">Transcription regulation</keyword>
<dbReference type="PANTHER" id="PTHR20854">
    <property type="entry name" value="INOSITOL MONOPHOSPHATASE"/>
    <property type="match status" value="1"/>
</dbReference>
<dbReference type="Proteomes" id="UP000228987">
    <property type="component" value="Unassembled WGS sequence"/>
</dbReference>
<dbReference type="FunFam" id="3.30.540.10:FF:000003">
    <property type="entry name" value="Inositol-1-monophosphatase"/>
    <property type="match status" value="1"/>
</dbReference>
<evidence type="ECO:0000256" key="5">
    <source>
        <dbReference type="ARBA" id="ARBA00022801"/>
    </source>
</evidence>
<proteinExistence type="inferred from homology"/>
<dbReference type="InterPro" id="IPR020550">
    <property type="entry name" value="Inositol_monophosphatase_CS"/>
</dbReference>
<dbReference type="CDD" id="cd01639">
    <property type="entry name" value="IMPase"/>
    <property type="match status" value="1"/>
</dbReference>
<sequence>MHAIVNIALRAAREASDIIVQASDRLDRVKVFEKSTNDYVTNIDHEVEDLLIRSIQKAYPDHSFLGEESGYIEGKDKSTIWYIDPIDGTRNFMRGFPHFCISMACVKNNKLEHAVILDPIRQDEFTATKGQGARLNDTRIRVGKKTSLQDAVLSMSYAGGEHYDSALALQKKLQNKIAGLRFTGSAALDLAYVASARLDAGWMSGIKQWDIAAGILLVQEAGGLISDHQGNPDCLQSNQLVFANPKCFKPLLKVINTD</sequence>
<dbReference type="GO" id="GO:0046854">
    <property type="term" value="P:phosphatidylinositol phosphate biosynthetic process"/>
    <property type="evidence" value="ECO:0007669"/>
    <property type="project" value="InterPro"/>
</dbReference>
<keyword evidence="4 8" id="KW-0479">Metal-binding</keyword>
<keyword evidence="5 9" id="KW-0378">Hydrolase</keyword>
<dbReference type="InterPro" id="IPR020583">
    <property type="entry name" value="Inositol_monoP_metal-BS"/>
</dbReference>
<evidence type="ECO:0000256" key="8">
    <source>
        <dbReference type="PIRSR" id="PIRSR600760-2"/>
    </source>
</evidence>
<accession>A0A2A5CCB6</accession>
<dbReference type="GO" id="GO:0031564">
    <property type="term" value="P:transcription antitermination"/>
    <property type="evidence" value="ECO:0007669"/>
    <property type="project" value="UniProtKB-KW"/>
</dbReference>
<evidence type="ECO:0000256" key="1">
    <source>
        <dbReference type="ARBA" id="ARBA00001033"/>
    </source>
</evidence>
<comment type="cofactor">
    <cofactor evidence="2 8 9">
        <name>Mg(2+)</name>
        <dbReference type="ChEBI" id="CHEBI:18420"/>
    </cofactor>
</comment>
<dbReference type="Pfam" id="PF00459">
    <property type="entry name" value="Inositol_P"/>
    <property type="match status" value="1"/>
</dbReference>
<dbReference type="Gene3D" id="3.40.190.80">
    <property type="match status" value="1"/>
</dbReference>
<dbReference type="PRINTS" id="PR01959">
    <property type="entry name" value="SBIMPHPHTASE"/>
</dbReference>
<comment type="caution">
    <text evidence="10">The sequence shown here is derived from an EMBL/GenBank/DDBJ whole genome shotgun (WGS) entry which is preliminary data.</text>
</comment>
<reference evidence="11" key="1">
    <citation type="submission" date="2017-08" db="EMBL/GenBank/DDBJ databases">
        <title>A dynamic microbial community with high functional redundancy inhabits the cold, oxic subseafloor aquifer.</title>
        <authorList>
            <person name="Tully B.J."/>
            <person name="Wheat C.G."/>
            <person name="Glazer B.T."/>
            <person name="Huber J.A."/>
        </authorList>
    </citation>
    <scope>NUCLEOTIDE SEQUENCE [LARGE SCALE GENOMIC DNA]</scope>
</reference>
<dbReference type="Gene3D" id="3.30.540.10">
    <property type="entry name" value="Fructose-1,6-Bisphosphatase, subunit A, domain 1"/>
    <property type="match status" value="1"/>
</dbReference>
<keyword evidence="6" id="KW-0889">Transcription antitermination</keyword>
<evidence type="ECO:0000256" key="4">
    <source>
        <dbReference type="ARBA" id="ARBA00022723"/>
    </source>
</evidence>
<dbReference type="GO" id="GO:0046872">
    <property type="term" value="F:metal ion binding"/>
    <property type="evidence" value="ECO:0007669"/>
    <property type="project" value="UniProtKB-KW"/>
</dbReference>
<evidence type="ECO:0000256" key="3">
    <source>
        <dbReference type="ARBA" id="ARBA00009759"/>
    </source>
</evidence>
<dbReference type="PRINTS" id="PR00377">
    <property type="entry name" value="IMPHPHTASES"/>
</dbReference>
<keyword evidence="6" id="KW-0804">Transcription</keyword>
<gene>
    <name evidence="10" type="ORF">COA71_08940</name>
</gene>
<dbReference type="InterPro" id="IPR022337">
    <property type="entry name" value="Inositol_monophosphatase_SuhB"/>
</dbReference>
<dbReference type="SUPFAM" id="SSF56655">
    <property type="entry name" value="Carbohydrate phosphatase"/>
    <property type="match status" value="1"/>
</dbReference>
<dbReference type="EC" id="3.1.3.25" evidence="9"/>
<dbReference type="GO" id="GO:0007165">
    <property type="term" value="P:signal transduction"/>
    <property type="evidence" value="ECO:0007669"/>
    <property type="project" value="TreeGrafter"/>
</dbReference>
<dbReference type="PROSITE" id="PS00630">
    <property type="entry name" value="IMP_2"/>
    <property type="match status" value="1"/>
</dbReference>
<dbReference type="InterPro" id="IPR033942">
    <property type="entry name" value="IMPase"/>
</dbReference>
<name>A0A2A5CCB6_9GAMM</name>
<evidence type="ECO:0000256" key="6">
    <source>
        <dbReference type="ARBA" id="ARBA00022814"/>
    </source>
</evidence>
<feature type="binding site" evidence="8">
    <location>
        <position position="87"/>
    </location>
    <ligand>
        <name>Mg(2+)</name>
        <dbReference type="ChEBI" id="CHEBI:18420"/>
        <label>1</label>
        <note>catalytic</note>
    </ligand>
</feature>
<feature type="binding site" evidence="8">
    <location>
        <position position="67"/>
    </location>
    <ligand>
        <name>Mg(2+)</name>
        <dbReference type="ChEBI" id="CHEBI:18420"/>
        <label>1</label>
        <note>catalytic</note>
    </ligand>
</feature>
<dbReference type="InterPro" id="IPR000760">
    <property type="entry name" value="Inositol_monophosphatase-like"/>
</dbReference>
<dbReference type="GO" id="GO:0006020">
    <property type="term" value="P:inositol metabolic process"/>
    <property type="evidence" value="ECO:0007669"/>
    <property type="project" value="TreeGrafter"/>
</dbReference>
<protein>
    <recommendedName>
        <fullName evidence="9">Inositol-1-monophosphatase</fullName>
        <ecNumber evidence="9">3.1.3.25</ecNumber>
    </recommendedName>
</protein>
<evidence type="ECO:0000256" key="9">
    <source>
        <dbReference type="RuleBase" id="RU364068"/>
    </source>
</evidence>
<keyword evidence="7 8" id="KW-0460">Magnesium</keyword>
<feature type="binding site" evidence="8">
    <location>
        <position position="210"/>
    </location>
    <ligand>
        <name>Mg(2+)</name>
        <dbReference type="ChEBI" id="CHEBI:18420"/>
        <label>1</label>
        <note>catalytic</note>
    </ligand>
</feature>
<comment type="catalytic activity">
    <reaction evidence="1 9">
        <text>a myo-inositol phosphate + H2O = myo-inositol + phosphate</text>
        <dbReference type="Rhea" id="RHEA:24056"/>
        <dbReference type="ChEBI" id="CHEBI:15377"/>
        <dbReference type="ChEBI" id="CHEBI:17268"/>
        <dbReference type="ChEBI" id="CHEBI:43474"/>
        <dbReference type="ChEBI" id="CHEBI:84139"/>
        <dbReference type="EC" id="3.1.3.25"/>
    </reaction>
</comment>
<dbReference type="EMBL" id="NVWI01000006">
    <property type="protein sequence ID" value="PCJ41161.1"/>
    <property type="molecule type" value="Genomic_DNA"/>
</dbReference>
<evidence type="ECO:0000256" key="2">
    <source>
        <dbReference type="ARBA" id="ARBA00001946"/>
    </source>
</evidence>
<feature type="binding site" evidence="8">
    <location>
        <position position="84"/>
    </location>
    <ligand>
        <name>Mg(2+)</name>
        <dbReference type="ChEBI" id="CHEBI:18420"/>
        <label>1</label>
        <note>catalytic</note>
    </ligand>
</feature>
<dbReference type="GO" id="GO:0008934">
    <property type="term" value="F:inositol monophosphate 1-phosphatase activity"/>
    <property type="evidence" value="ECO:0007669"/>
    <property type="project" value="InterPro"/>
</dbReference>
<dbReference type="PROSITE" id="PS00629">
    <property type="entry name" value="IMP_1"/>
    <property type="match status" value="1"/>
</dbReference>
<evidence type="ECO:0000313" key="10">
    <source>
        <dbReference type="EMBL" id="PCJ41161.1"/>
    </source>
</evidence>
<dbReference type="PANTHER" id="PTHR20854:SF4">
    <property type="entry name" value="INOSITOL-1-MONOPHOSPHATASE-RELATED"/>
    <property type="match status" value="1"/>
</dbReference>
<dbReference type="AlphaFoldDB" id="A0A2A5CCB6"/>
<evidence type="ECO:0000313" key="11">
    <source>
        <dbReference type="Proteomes" id="UP000228987"/>
    </source>
</evidence>
<evidence type="ECO:0000256" key="7">
    <source>
        <dbReference type="ARBA" id="ARBA00022842"/>
    </source>
</evidence>
<feature type="binding site" evidence="8">
    <location>
        <position position="86"/>
    </location>
    <ligand>
        <name>Mg(2+)</name>
        <dbReference type="ChEBI" id="CHEBI:18420"/>
        <label>1</label>
        <note>catalytic</note>
    </ligand>
</feature>
<organism evidence="10 11">
    <name type="scientific">SAR86 cluster bacterium</name>
    <dbReference type="NCBI Taxonomy" id="2030880"/>
    <lineage>
        <taxon>Bacteria</taxon>
        <taxon>Pseudomonadati</taxon>
        <taxon>Pseudomonadota</taxon>
        <taxon>Gammaproteobacteria</taxon>
        <taxon>SAR86 cluster</taxon>
    </lineage>
</organism>